<dbReference type="AlphaFoldDB" id="A0A2U9B6T6"/>
<feature type="non-terminal residue" evidence="2">
    <location>
        <position position="67"/>
    </location>
</feature>
<accession>A0A2U9B6T6</accession>
<gene>
    <name evidence="2" type="ORF">SMAX5B_016769</name>
</gene>
<proteinExistence type="predicted"/>
<feature type="region of interest" description="Disordered" evidence="1">
    <location>
        <begin position="1"/>
        <end position="67"/>
    </location>
</feature>
<evidence type="ECO:0000313" key="3">
    <source>
        <dbReference type="Proteomes" id="UP000246464"/>
    </source>
</evidence>
<sequence length="67" mass="7614">MRRGNKRRSNKTRSNQRRSNMRRSNQRRSNSSGEVLLPSMLLGLQPGSHSSERPGGHNQLIEDGDLD</sequence>
<keyword evidence="3" id="KW-1185">Reference proteome</keyword>
<evidence type="ECO:0000256" key="1">
    <source>
        <dbReference type="SAM" id="MobiDB-lite"/>
    </source>
</evidence>
<dbReference type="EMBL" id="CP026246">
    <property type="protein sequence ID" value="AWO99555.1"/>
    <property type="molecule type" value="Genomic_DNA"/>
</dbReference>
<protein>
    <submittedName>
        <fullName evidence="2">Uncharacterized protein</fullName>
    </submittedName>
</protein>
<reference evidence="2 3" key="1">
    <citation type="submission" date="2017-12" db="EMBL/GenBank/DDBJ databases">
        <title>Integrating genomic resources of turbot (Scophthalmus maximus) in depth evaluation of genetic and physical mapping variation across individuals.</title>
        <authorList>
            <person name="Martinez P."/>
        </authorList>
    </citation>
    <scope>NUCLEOTIDE SEQUENCE [LARGE SCALE GENOMIC DNA]</scope>
</reference>
<dbReference type="Proteomes" id="UP000246464">
    <property type="component" value="Chromosome 4"/>
</dbReference>
<feature type="compositionally biased region" description="Basic residues" evidence="1">
    <location>
        <begin position="1"/>
        <end position="26"/>
    </location>
</feature>
<name>A0A2U9B6T6_SCOMX</name>
<evidence type="ECO:0000313" key="2">
    <source>
        <dbReference type="EMBL" id="AWO99555.1"/>
    </source>
</evidence>
<organism evidence="2 3">
    <name type="scientific">Scophthalmus maximus</name>
    <name type="common">Turbot</name>
    <name type="synonym">Psetta maxima</name>
    <dbReference type="NCBI Taxonomy" id="52904"/>
    <lineage>
        <taxon>Eukaryota</taxon>
        <taxon>Metazoa</taxon>
        <taxon>Chordata</taxon>
        <taxon>Craniata</taxon>
        <taxon>Vertebrata</taxon>
        <taxon>Euteleostomi</taxon>
        <taxon>Actinopterygii</taxon>
        <taxon>Neopterygii</taxon>
        <taxon>Teleostei</taxon>
        <taxon>Neoteleostei</taxon>
        <taxon>Acanthomorphata</taxon>
        <taxon>Carangaria</taxon>
        <taxon>Pleuronectiformes</taxon>
        <taxon>Pleuronectoidei</taxon>
        <taxon>Scophthalmidae</taxon>
        <taxon>Scophthalmus</taxon>
    </lineage>
</organism>